<dbReference type="InterPro" id="IPR050418">
    <property type="entry name" value="D-iso_2-hydroxyacid_DH_PdxB"/>
</dbReference>
<reference evidence="7 8" key="1">
    <citation type="submission" date="2011-09" db="EMBL/GenBank/DDBJ databases">
        <title>Complete sequence of chromosome of Thioflavicoccus mobilis 8321.</title>
        <authorList>
            <consortium name="US DOE Joint Genome Institute"/>
            <person name="Lucas S."/>
            <person name="Han J."/>
            <person name="Lapidus A."/>
            <person name="Cheng J.-F."/>
            <person name="Goodwin L."/>
            <person name="Pitluck S."/>
            <person name="Peters L."/>
            <person name="Ovchinnikova G."/>
            <person name="Lu M."/>
            <person name="Detter J.C."/>
            <person name="Han C."/>
            <person name="Tapia R."/>
            <person name="Land M."/>
            <person name="Hauser L."/>
            <person name="Kyrpides N."/>
            <person name="Ivanova N."/>
            <person name="Pagani I."/>
            <person name="Vogl K."/>
            <person name="Liu Z."/>
            <person name="Imhoff J."/>
            <person name="Thiel V."/>
            <person name="Frigaard N.-U."/>
            <person name="Bryant D."/>
            <person name="Woyke T."/>
        </authorList>
    </citation>
    <scope>NUCLEOTIDE SEQUENCE [LARGE SCALE GENOMIC DNA]</scope>
    <source>
        <strain evidence="7 8">8321</strain>
    </source>
</reference>
<dbReference type="InterPro" id="IPR036291">
    <property type="entry name" value="NAD(P)-bd_dom_sf"/>
</dbReference>
<gene>
    <name evidence="7" type="ORF">Thimo_0304</name>
</gene>
<evidence type="ECO:0000259" key="5">
    <source>
        <dbReference type="Pfam" id="PF00389"/>
    </source>
</evidence>
<dbReference type="PATRIC" id="fig|765912.4.peg.304"/>
<evidence type="ECO:0000313" key="8">
    <source>
        <dbReference type="Proteomes" id="UP000010816"/>
    </source>
</evidence>
<comment type="similarity">
    <text evidence="1 4">Belongs to the D-isomer specific 2-hydroxyacid dehydrogenase family.</text>
</comment>
<dbReference type="SUPFAM" id="SSF52283">
    <property type="entry name" value="Formate/glycerate dehydrogenase catalytic domain-like"/>
    <property type="match status" value="1"/>
</dbReference>
<dbReference type="PROSITE" id="PS00671">
    <property type="entry name" value="D_2_HYDROXYACID_DH_3"/>
    <property type="match status" value="1"/>
</dbReference>
<dbReference type="CDD" id="cd12162">
    <property type="entry name" value="2-Hacid_dh_4"/>
    <property type="match status" value="1"/>
</dbReference>
<evidence type="ECO:0000256" key="1">
    <source>
        <dbReference type="ARBA" id="ARBA00005854"/>
    </source>
</evidence>
<dbReference type="OrthoDB" id="9805416at2"/>
<dbReference type="PANTHER" id="PTHR43761">
    <property type="entry name" value="D-ISOMER SPECIFIC 2-HYDROXYACID DEHYDROGENASE FAMILY PROTEIN (AFU_ORTHOLOGUE AFUA_1G13630)"/>
    <property type="match status" value="1"/>
</dbReference>
<evidence type="ECO:0000256" key="2">
    <source>
        <dbReference type="ARBA" id="ARBA00023002"/>
    </source>
</evidence>
<dbReference type="SUPFAM" id="SSF51735">
    <property type="entry name" value="NAD(P)-binding Rossmann-fold domains"/>
    <property type="match status" value="1"/>
</dbReference>
<dbReference type="InterPro" id="IPR006140">
    <property type="entry name" value="D-isomer_DH_NAD-bd"/>
</dbReference>
<dbReference type="InterPro" id="IPR029753">
    <property type="entry name" value="D-isomer_DH_CS"/>
</dbReference>
<dbReference type="InterPro" id="IPR006139">
    <property type="entry name" value="D-isomer_2_OHA_DH_cat_dom"/>
</dbReference>
<dbReference type="STRING" id="765912.Thimo_0304"/>
<keyword evidence="3" id="KW-0520">NAD</keyword>
<dbReference type="Gene3D" id="3.40.50.720">
    <property type="entry name" value="NAD(P)-binding Rossmann-like Domain"/>
    <property type="match status" value="2"/>
</dbReference>
<feature type="domain" description="D-isomer specific 2-hydroxyacid dehydrogenase NAD-binding" evidence="6">
    <location>
        <begin position="114"/>
        <end position="291"/>
    </location>
</feature>
<dbReference type="GO" id="GO:0016616">
    <property type="term" value="F:oxidoreductase activity, acting on the CH-OH group of donors, NAD or NADP as acceptor"/>
    <property type="evidence" value="ECO:0007669"/>
    <property type="project" value="InterPro"/>
</dbReference>
<name>L0GV48_9GAMM</name>
<dbReference type="EMBL" id="CP003051">
    <property type="protein sequence ID" value="AGA89174.1"/>
    <property type="molecule type" value="Genomic_DNA"/>
</dbReference>
<accession>L0GV48</accession>
<evidence type="ECO:0000313" key="7">
    <source>
        <dbReference type="EMBL" id="AGA89174.1"/>
    </source>
</evidence>
<sequence>MSATFDRGVVLDLATIDAGDISLANLAATCRTWTHHRATPADAVAERIAGAQVVVTNKVILDRARLAAARGLRLVCIAATGTNNVDLAAARELGIAVTNVAGYATPAVVQHVFAGILAHATRMAAYRASVAAGDWSRSGRFCLLDHPIHEIAGRRLGIVGYGELGRAVARIAEAFGMEVLIAQRPGGPPEAGRLPLAELLPRVHVLSLHCPLAENTRGLIGATELAAMRPDALLINTARGGIVDEAALAEALRRGHIGGAVVDVLSVEPPPPDHPLLAPDIPNLTVTPHVAWASREARQRLIDGVAAKIAAFAAGEPCSRVA</sequence>
<proteinExistence type="inferred from homology"/>
<dbReference type="AlphaFoldDB" id="L0GV48"/>
<evidence type="ECO:0000256" key="4">
    <source>
        <dbReference type="RuleBase" id="RU003719"/>
    </source>
</evidence>
<evidence type="ECO:0000259" key="6">
    <source>
        <dbReference type="Pfam" id="PF02826"/>
    </source>
</evidence>
<feature type="domain" description="D-isomer specific 2-hydroxyacid dehydrogenase catalytic" evidence="5">
    <location>
        <begin position="33"/>
        <end position="320"/>
    </location>
</feature>
<dbReference type="eggNOG" id="COG1052">
    <property type="taxonomic scope" value="Bacteria"/>
</dbReference>
<dbReference type="RefSeq" id="WP_015279324.1">
    <property type="nucleotide sequence ID" value="NC_019940.1"/>
</dbReference>
<dbReference type="Pfam" id="PF02826">
    <property type="entry name" value="2-Hacid_dh_C"/>
    <property type="match status" value="1"/>
</dbReference>
<protein>
    <submittedName>
        <fullName evidence="7">Lactate dehydrogenase-like oxidoreductase</fullName>
    </submittedName>
</protein>
<keyword evidence="2 4" id="KW-0560">Oxidoreductase</keyword>
<dbReference type="HOGENOM" id="CLU_019796_1_3_6"/>
<keyword evidence="8" id="KW-1185">Reference proteome</keyword>
<dbReference type="PANTHER" id="PTHR43761:SF1">
    <property type="entry name" value="D-ISOMER SPECIFIC 2-HYDROXYACID DEHYDROGENASE CATALYTIC DOMAIN-CONTAINING PROTEIN-RELATED"/>
    <property type="match status" value="1"/>
</dbReference>
<dbReference type="Pfam" id="PF00389">
    <property type="entry name" value="2-Hacid_dh"/>
    <property type="match status" value="1"/>
</dbReference>
<organism evidence="7 8">
    <name type="scientific">Thioflavicoccus mobilis 8321</name>
    <dbReference type="NCBI Taxonomy" id="765912"/>
    <lineage>
        <taxon>Bacteria</taxon>
        <taxon>Pseudomonadati</taxon>
        <taxon>Pseudomonadota</taxon>
        <taxon>Gammaproteobacteria</taxon>
        <taxon>Chromatiales</taxon>
        <taxon>Chromatiaceae</taxon>
        <taxon>Thioflavicoccus</taxon>
    </lineage>
</organism>
<dbReference type="KEGG" id="tmb:Thimo_0304"/>
<evidence type="ECO:0000256" key="3">
    <source>
        <dbReference type="ARBA" id="ARBA00023027"/>
    </source>
</evidence>
<dbReference type="Proteomes" id="UP000010816">
    <property type="component" value="Chromosome"/>
</dbReference>
<dbReference type="NCBIfam" id="NF005069">
    <property type="entry name" value="PRK06487.1"/>
    <property type="match status" value="1"/>
</dbReference>
<dbReference type="GO" id="GO:0051287">
    <property type="term" value="F:NAD binding"/>
    <property type="evidence" value="ECO:0007669"/>
    <property type="project" value="InterPro"/>
</dbReference>